<feature type="region of interest" description="Disordered" evidence="1">
    <location>
        <begin position="214"/>
        <end position="258"/>
    </location>
</feature>
<reference evidence="3" key="1">
    <citation type="submission" date="2021-02" db="EMBL/GenBank/DDBJ databases">
        <authorList>
            <person name="Dougan E. K."/>
            <person name="Rhodes N."/>
            <person name="Thang M."/>
            <person name="Chan C."/>
        </authorList>
    </citation>
    <scope>NUCLEOTIDE SEQUENCE</scope>
</reference>
<gene>
    <name evidence="3" type="ORF">PGLA1383_LOCUS3276</name>
</gene>
<accession>A0A813D742</accession>
<name>A0A813D742_POLGL</name>
<feature type="compositionally biased region" description="Basic and acidic residues" evidence="1">
    <location>
        <begin position="175"/>
        <end position="186"/>
    </location>
</feature>
<dbReference type="Proteomes" id="UP000654075">
    <property type="component" value="Unassembled WGS sequence"/>
</dbReference>
<feature type="compositionally biased region" description="Basic and acidic residues" evidence="1">
    <location>
        <begin position="225"/>
        <end position="235"/>
    </location>
</feature>
<keyword evidence="4" id="KW-1185">Reference proteome</keyword>
<feature type="non-terminal residue" evidence="3">
    <location>
        <position position="258"/>
    </location>
</feature>
<evidence type="ECO:0000256" key="1">
    <source>
        <dbReference type="SAM" id="MobiDB-lite"/>
    </source>
</evidence>
<feature type="signal peptide" evidence="2">
    <location>
        <begin position="1"/>
        <end position="19"/>
    </location>
</feature>
<evidence type="ECO:0000256" key="2">
    <source>
        <dbReference type="SAM" id="SignalP"/>
    </source>
</evidence>
<feature type="chain" id="PRO_5032696662" evidence="2">
    <location>
        <begin position="20"/>
        <end position="258"/>
    </location>
</feature>
<organism evidence="3 4">
    <name type="scientific">Polarella glacialis</name>
    <name type="common">Dinoflagellate</name>
    <dbReference type="NCBI Taxonomy" id="89957"/>
    <lineage>
        <taxon>Eukaryota</taxon>
        <taxon>Sar</taxon>
        <taxon>Alveolata</taxon>
        <taxon>Dinophyceae</taxon>
        <taxon>Suessiales</taxon>
        <taxon>Suessiaceae</taxon>
        <taxon>Polarella</taxon>
    </lineage>
</organism>
<dbReference type="EMBL" id="CAJNNV010001118">
    <property type="protein sequence ID" value="CAE8584342.1"/>
    <property type="molecule type" value="Genomic_DNA"/>
</dbReference>
<dbReference type="AlphaFoldDB" id="A0A813D742"/>
<evidence type="ECO:0000313" key="3">
    <source>
        <dbReference type="EMBL" id="CAE8584342.1"/>
    </source>
</evidence>
<comment type="caution">
    <text evidence="3">The sequence shown here is derived from an EMBL/GenBank/DDBJ whole genome shotgun (WGS) entry which is preliminary data.</text>
</comment>
<keyword evidence="2" id="KW-0732">Signal</keyword>
<feature type="compositionally biased region" description="Basic and acidic residues" evidence="1">
    <location>
        <begin position="242"/>
        <end position="258"/>
    </location>
</feature>
<evidence type="ECO:0000313" key="4">
    <source>
        <dbReference type="Proteomes" id="UP000654075"/>
    </source>
</evidence>
<protein>
    <submittedName>
        <fullName evidence="3">Uncharacterized protein</fullName>
    </submittedName>
</protein>
<proteinExistence type="predicted"/>
<feature type="region of interest" description="Disordered" evidence="1">
    <location>
        <begin position="175"/>
        <end position="201"/>
    </location>
</feature>
<sequence length="258" mass="28396">MNKLCTLIWLSKFAIQCLAATLCLLAGLHVLKPPLQLFLFTQKLFLCINPTLALSCASGPCSSKAPPTVPSWPEQTSTGAPTECDKDGFGLKLSQCGNHFLESFERPARPNCISVEVCSGHDGTVGGALEEQGPEAQERAKAGLMQRHSFWVNRKSCSGGFKTWRRVLVSGTTGRRESSFAEDIQRRPRSRSPPRRAPISAVQGLRKALLVPERAVSSIGSRSRHVPDEREEQVRPRQGRASRFDEAVPPRGRDREPP</sequence>